<dbReference type="SUPFAM" id="SSF47090">
    <property type="entry name" value="PGBD-like"/>
    <property type="match status" value="1"/>
</dbReference>
<evidence type="ECO:0000313" key="7">
    <source>
        <dbReference type="EMBL" id="PYE90179.1"/>
    </source>
</evidence>
<keyword evidence="5" id="KW-0961">Cell wall biogenesis/degradation</keyword>
<evidence type="ECO:0000259" key="6">
    <source>
        <dbReference type="SMART" id="SM00644"/>
    </source>
</evidence>
<dbReference type="GO" id="GO:0009254">
    <property type="term" value="P:peptidoglycan turnover"/>
    <property type="evidence" value="ECO:0007669"/>
    <property type="project" value="TreeGrafter"/>
</dbReference>
<dbReference type="SMART" id="SM00644">
    <property type="entry name" value="Ami_2"/>
    <property type="match status" value="1"/>
</dbReference>
<dbReference type="EC" id="3.5.1.28" evidence="3"/>
<comment type="caution">
    <text evidence="7">The sequence shown here is derived from an EMBL/GenBank/DDBJ whole genome shotgun (WGS) entry which is preliminary data.</text>
</comment>
<dbReference type="Pfam" id="PF01471">
    <property type="entry name" value="PG_binding_1"/>
    <property type="match status" value="1"/>
</dbReference>
<dbReference type="GO" id="GO:0008745">
    <property type="term" value="F:N-acetylmuramoyl-L-alanine amidase activity"/>
    <property type="evidence" value="ECO:0007669"/>
    <property type="project" value="UniProtKB-EC"/>
</dbReference>
<gene>
    <name evidence="7" type="ORF">C7477_102270</name>
</gene>
<feature type="domain" description="N-acetylmuramoyl-L-alanine amidase" evidence="6">
    <location>
        <begin position="16"/>
        <end position="153"/>
    </location>
</feature>
<evidence type="ECO:0000256" key="2">
    <source>
        <dbReference type="ARBA" id="ARBA00007553"/>
    </source>
</evidence>
<dbReference type="GO" id="GO:0071555">
    <property type="term" value="P:cell wall organization"/>
    <property type="evidence" value="ECO:0007669"/>
    <property type="project" value="UniProtKB-KW"/>
</dbReference>
<dbReference type="Gene3D" id="1.10.101.10">
    <property type="entry name" value="PGBD-like superfamily/PGBD"/>
    <property type="match status" value="1"/>
</dbReference>
<protein>
    <recommendedName>
        <fullName evidence="3">N-acetylmuramoyl-L-alanine amidase</fullName>
        <ecNumber evidence="3">3.5.1.28</ecNumber>
    </recommendedName>
</protein>
<reference evidence="7 8" key="1">
    <citation type="submission" date="2018-06" db="EMBL/GenBank/DDBJ databases">
        <title>Genomic Encyclopedia of Type Strains, Phase III (KMG-III): the genomes of soil and plant-associated and newly described type strains.</title>
        <authorList>
            <person name="Whitman W."/>
        </authorList>
    </citation>
    <scope>NUCLEOTIDE SEQUENCE [LARGE SCALE GENOMIC DNA]</scope>
    <source>
        <strain evidence="7 8">ORS 1419</strain>
    </source>
</reference>
<accession>A0A318T5E6</accession>
<dbReference type="InterPro" id="IPR036365">
    <property type="entry name" value="PGBD-like_sf"/>
</dbReference>
<dbReference type="InterPro" id="IPR051206">
    <property type="entry name" value="NAMLAA_amidase_2"/>
</dbReference>
<dbReference type="CDD" id="cd06583">
    <property type="entry name" value="PGRP"/>
    <property type="match status" value="1"/>
</dbReference>
<keyword evidence="8" id="KW-1185">Reference proteome</keyword>
<comment type="catalytic activity">
    <reaction evidence="1">
        <text>Hydrolyzes the link between N-acetylmuramoyl residues and L-amino acid residues in certain cell-wall glycopeptides.</text>
        <dbReference type="EC" id="3.5.1.28"/>
    </reaction>
</comment>
<evidence type="ECO:0000256" key="1">
    <source>
        <dbReference type="ARBA" id="ARBA00001561"/>
    </source>
</evidence>
<sequence>MSGFIPDYKGASVRPSPNFGPRKDGKRVSILIMHYTGMESGEAAEALLASPESEVSAHYVVYEDGRIVQMVAESERAWHAGKSFWQGETDINSCSIGIEIVNPGPLRDFPEFADKQIEAVIELGKDICARHSIRPERVLAHSDIAPMRKIDPGEKFPWRRLHRAGLGHLVEPSPIRGGRFLAAGDRGQPVEALQSMLALYGYQTPLDGVLGIETEAALKAFQRHFRAGKVDGVADVSTIETLHRLLSALPVYSA</sequence>
<dbReference type="Gene3D" id="3.40.80.10">
    <property type="entry name" value="Peptidoglycan recognition protein-like"/>
    <property type="match status" value="1"/>
</dbReference>
<dbReference type="PANTHER" id="PTHR30417">
    <property type="entry name" value="N-ACETYLMURAMOYL-L-ALANINE AMIDASE AMID"/>
    <property type="match status" value="1"/>
</dbReference>
<proteinExistence type="inferred from homology"/>
<dbReference type="InterPro" id="IPR036505">
    <property type="entry name" value="Amidase/PGRP_sf"/>
</dbReference>
<dbReference type="InterPro" id="IPR002502">
    <property type="entry name" value="Amidase_domain"/>
</dbReference>
<organism evidence="7 8">
    <name type="scientific">Phyllobacterium leguminum</name>
    <dbReference type="NCBI Taxonomy" id="314237"/>
    <lineage>
        <taxon>Bacteria</taxon>
        <taxon>Pseudomonadati</taxon>
        <taxon>Pseudomonadota</taxon>
        <taxon>Alphaproteobacteria</taxon>
        <taxon>Hyphomicrobiales</taxon>
        <taxon>Phyllobacteriaceae</taxon>
        <taxon>Phyllobacterium</taxon>
    </lineage>
</organism>
<dbReference type="PANTHER" id="PTHR30417:SF1">
    <property type="entry name" value="N-ACETYLMURAMOYL-L-ALANINE AMIDASE AMID"/>
    <property type="match status" value="1"/>
</dbReference>
<comment type="similarity">
    <text evidence="2">Belongs to the N-acetylmuramoyl-L-alanine amidase 2 family.</text>
</comment>
<keyword evidence="4" id="KW-0378">Hydrolase</keyword>
<evidence type="ECO:0000256" key="4">
    <source>
        <dbReference type="ARBA" id="ARBA00022801"/>
    </source>
</evidence>
<dbReference type="RefSeq" id="WP_110748765.1">
    <property type="nucleotide sequence ID" value="NZ_QJTF01000002.1"/>
</dbReference>
<dbReference type="InterPro" id="IPR002477">
    <property type="entry name" value="Peptidoglycan-bd-like"/>
</dbReference>
<evidence type="ECO:0000256" key="3">
    <source>
        <dbReference type="ARBA" id="ARBA00011901"/>
    </source>
</evidence>
<dbReference type="EMBL" id="QJTF01000002">
    <property type="protein sequence ID" value="PYE90179.1"/>
    <property type="molecule type" value="Genomic_DNA"/>
</dbReference>
<dbReference type="AlphaFoldDB" id="A0A318T5E6"/>
<dbReference type="GO" id="GO:0009253">
    <property type="term" value="P:peptidoglycan catabolic process"/>
    <property type="evidence" value="ECO:0007669"/>
    <property type="project" value="InterPro"/>
</dbReference>
<dbReference type="Pfam" id="PF01510">
    <property type="entry name" value="Amidase_2"/>
    <property type="match status" value="1"/>
</dbReference>
<dbReference type="InterPro" id="IPR036366">
    <property type="entry name" value="PGBDSf"/>
</dbReference>
<dbReference type="Proteomes" id="UP000247454">
    <property type="component" value="Unassembled WGS sequence"/>
</dbReference>
<dbReference type="GO" id="GO:0019867">
    <property type="term" value="C:outer membrane"/>
    <property type="evidence" value="ECO:0007669"/>
    <property type="project" value="TreeGrafter"/>
</dbReference>
<dbReference type="OrthoDB" id="9794842at2"/>
<dbReference type="SUPFAM" id="SSF55846">
    <property type="entry name" value="N-acetylmuramoyl-L-alanine amidase-like"/>
    <property type="match status" value="1"/>
</dbReference>
<evidence type="ECO:0000256" key="5">
    <source>
        <dbReference type="ARBA" id="ARBA00023316"/>
    </source>
</evidence>
<name>A0A318T5E6_9HYPH</name>
<evidence type="ECO:0000313" key="8">
    <source>
        <dbReference type="Proteomes" id="UP000247454"/>
    </source>
</evidence>